<keyword evidence="3" id="KW-0732">Signal</keyword>
<dbReference type="Proteomes" id="UP000316517">
    <property type="component" value="Unassembled WGS sequence"/>
</dbReference>
<reference evidence="5 6" key="1">
    <citation type="submission" date="2019-03" db="EMBL/GenBank/DDBJ databases">
        <title>Metabolic potential of uncultured bacteria and archaea associated with petroleum seepage in deep-sea sediments.</title>
        <authorList>
            <person name="Dong X."/>
            <person name="Hubert C."/>
        </authorList>
    </citation>
    <scope>NUCLEOTIDE SEQUENCE [LARGE SCALE GENOMIC DNA]</scope>
    <source>
        <strain evidence="5">E44_bin3</strain>
    </source>
</reference>
<dbReference type="PANTHER" id="PTHR30290:SF9">
    <property type="entry name" value="OLIGOPEPTIDE-BINDING PROTEIN APPA"/>
    <property type="match status" value="1"/>
</dbReference>
<dbReference type="SUPFAM" id="SSF53850">
    <property type="entry name" value="Periplasmic binding protein-like II"/>
    <property type="match status" value="1"/>
</dbReference>
<evidence type="ECO:0000256" key="3">
    <source>
        <dbReference type="ARBA" id="ARBA00022729"/>
    </source>
</evidence>
<dbReference type="Gene3D" id="3.10.105.10">
    <property type="entry name" value="Dipeptide-binding Protein, Domain 3"/>
    <property type="match status" value="1"/>
</dbReference>
<evidence type="ECO:0000313" key="6">
    <source>
        <dbReference type="Proteomes" id="UP000316517"/>
    </source>
</evidence>
<sequence>MYEERKYVFAEVKMKKVMSILIALMFIASFSAVAIAQESFLGKFEISDIMEYKALPNYIEPEALELAVAKGELPPVWERLPKNPQVIKSKVMSDGLGVYGDKWRVFCGSPTAGWNWAAGLTSGWWGTEVLVWEGLVEPAHMWMLKNPIEPVPNLATSWEWSEDGKTLTMHLLEGAKWSDGVEFTADDVLFTYYDCHLDSHIPSFLGAGAWTINGKLTELEKVDKYTIRWRFGAGFPLYILFRMGRYGLAPVPKHVLAKHHPKYNPDATYEGFIHSLPPEDLPVVTLGPWVPVKFEPARFIVARRNPYYWKVDEKGQQLPYFNEAYIEKGRRGITRTLNVIAGSIDYTNLETPGVFSFALEEARRSDSYFVARFVGYNASFSLQPNFSLYKGVKTERDRAMRELFRDLRFRKALSYAINREGITNSIFPGPLIAPYEGSLVDSSPYYDPDAIVSYAYDLEKSKGLFAELGFKDIDGDGIMEWATGTPLAGQDLTLVIHIVEDETAAVNLGEALVPYLREAGIKSVLKVIKGTTFDALSDSGELEIPIVRDNVLCLTPLTRLTDLGPVTEITPTWHQAGPGGERDLFPFEARLRDLINSLKTERSGSKVRETFSEIQQLWTKNLYRIGLYKMQVGNAIANRLRNVAPGTPPYMYEWFDVAQSAWQLWVPKDEQKPELLPGVIPTYEEK</sequence>
<comment type="caution">
    <text evidence="5">The sequence shown here is derived from an EMBL/GenBank/DDBJ whole genome shotgun (WGS) entry which is preliminary data.</text>
</comment>
<dbReference type="InterPro" id="IPR039424">
    <property type="entry name" value="SBP_5"/>
</dbReference>
<name>A0A523TD82_UNCAE</name>
<feature type="domain" description="Solute-binding protein family 5" evidence="4">
    <location>
        <begin position="149"/>
        <end position="544"/>
    </location>
</feature>
<organism evidence="5 6">
    <name type="scientific">Aerophobetes bacterium</name>
    <dbReference type="NCBI Taxonomy" id="2030807"/>
    <lineage>
        <taxon>Bacteria</taxon>
        <taxon>Candidatus Aerophobota</taxon>
    </lineage>
</organism>
<dbReference type="Pfam" id="PF00496">
    <property type="entry name" value="SBP_bac_5"/>
    <property type="match status" value="1"/>
</dbReference>
<accession>A0A523TD82</accession>
<dbReference type="PANTHER" id="PTHR30290">
    <property type="entry name" value="PERIPLASMIC BINDING COMPONENT OF ABC TRANSPORTER"/>
    <property type="match status" value="1"/>
</dbReference>
<keyword evidence="2" id="KW-0813">Transport</keyword>
<dbReference type="InterPro" id="IPR000914">
    <property type="entry name" value="SBP_5_dom"/>
</dbReference>
<protein>
    <submittedName>
        <fullName evidence="5">ABC transporter substrate-binding protein</fullName>
    </submittedName>
</protein>
<gene>
    <name evidence="5" type="ORF">E3J68_03665</name>
</gene>
<evidence type="ECO:0000259" key="4">
    <source>
        <dbReference type="Pfam" id="PF00496"/>
    </source>
</evidence>
<comment type="similarity">
    <text evidence="1">Belongs to the bacterial solute-binding protein 5 family.</text>
</comment>
<dbReference type="GO" id="GO:1904680">
    <property type="term" value="F:peptide transmembrane transporter activity"/>
    <property type="evidence" value="ECO:0007669"/>
    <property type="project" value="TreeGrafter"/>
</dbReference>
<evidence type="ECO:0000313" key="5">
    <source>
        <dbReference type="EMBL" id="TET27879.1"/>
    </source>
</evidence>
<dbReference type="EMBL" id="SOJT01000163">
    <property type="protein sequence ID" value="TET27879.1"/>
    <property type="molecule type" value="Genomic_DNA"/>
</dbReference>
<dbReference type="GO" id="GO:0015833">
    <property type="term" value="P:peptide transport"/>
    <property type="evidence" value="ECO:0007669"/>
    <property type="project" value="TreeGrafter"/>
</dbReference>
<evidence type="ECO:0000256" key="1">
    <source>
        <dbReference type="ARBA" id="ARBA00005695"/>
    </source>
</evidence>
<evidence type="ECO:0000256" key="2">
    <source>
        <dbReference type="ARBA" id="ARBA00022448"/>
    </source>
</evidence>
<dbReference type="AlphaFoldDB" id="A0A523TD82"/>
<proteinExistence type="inferred from homology"/>
<dbReference type="Gene3D" id="3.40.190.10">
    <property type="entry name" value="Periplasmic binding protein-like II"/>
    <property type="match status" value="1"/>
</dbReference>